<dbReference type="SMART" id="SM00904">
    <property type="entry name" value="Flavokinase"/>
    <property type="match status" value="1"/>
</dbReference>
<keyword evidence="12" id="KW-0511">Multifunctional enzyme</keyword>
<name>A0A2P2E2D2_9LEPT</name>
<feature type="domain" description="Riboflavin kinase" evidence="16">
    <location>
        <begin position="184"/>
        <end position="308"/>
    </location>
</feature>
<keyword evidence="5 15" id="KW-0288">FMN</keyword>
<protein>
    <recommendedName>
        <fullName evidence="15">Riboflavin biosynthesis protein</fullName>
    </recommendedName>
    <domain>
        <recommendedName>
            <fullName evidence="15">Riboflavin kinase</fullName>
            <ecNumber evidence="15">2.7.1.26</ecNumber>
        </recommendedName>
        <alternativeName>
            <fullName evidence="15">Flavokinase</fullName>
        </alternativeName>
    </domain>
    <domain>
        <recommendedName>
            <fullName evidence="15">FMN adenylyltransferase</fullName>
            <ecNumber evidence="15">2.7.7.2</ecNumber>
        </recommendedName>
        <alternativeName>
            <fullName evidence="15">FAD pyrophosphorylase</fullName>
        </alternativeName>
        <alternativeName>
            <fullName evidence="15">FAD synthase</fullName>
        </alternativeName>
    </domain>
</protein>
<dbReference type="InterPro" id="IPR023468">
    <property type="entry name" value="Riboflavin_kinase"/>
</dbReference>
<evidence type="ECO:0000256" key="11">
    <source>
        <dbReference type="ARBA" id="ARBA00022840"/>
    </source>
</evidence>
<dbReference type="GO" id="GO:0006747">
    <property type="term" value="P:FAD biosynthetic process"/>
    <property type="evidence" value="ECO:0007669"/>
    <property type="project" value="UniProtKB-UniRule"/>
</dbReference>
<evidence type="ECO:0000256" key="5">
    <source>
        <dbReference type="ARBA" id="ARBA00022643"/>
    </source>
</evidence>
<dbReference type="GO" id="GO:0009231">
    <property type="term" value="P:riboflavin biosynthetic process"/>
    <property type="evidence" value="ECO:0007669"/>
    <property type="project" value="InterPro"/>
</dbReference>
<dbReference type="EC" id="2.7.1.26" evidence="15"/>
<dbReference type="SUPFAM" id="SSF52374">
    <property type="entry name" value="Nucleotidylyl transferase"/>
    <property type="match status" value="1"/>
</dbReference>
<reference evidence="17 18" key="1">
    <citation type="submission" date="2018-02" db="EMBL/GenBank/DDBJ databases">
        <title>Novel Leptospira species isolated from soil and water in Japan.</title>
        <authorList>
            <person name="Nakao R."/>
            <person name="Masuzawa T."/>
        </authorList>
    </citation>
    <scope>NUCLEOTIDE SEQUENCE [LARGE SCALE GENOMIC DNA]</scope>
    <source>
        <strain evidence="17 18">YH101</strain>
    </source>
</reference>
<dbReference type="PIRSF" id="PIRSF004491">
    <property type="entry name" value="FAD_Synth"/>
    <property type="match status" value="1"/>
</dbReference>
<comment type="caution">
    <text evidence="17">The sequence shown here is derived from an EMBL/GenBank/DDBJ whole genome shotgun (WGS) entry which is preliminary data.</text>
</comment>
<dbReference type="NCBIfam" id="TIGR00083">
    <property type="entry name" value="ribF"/>
    <property type="match status" value="1"/>
</dbReference>
<dbReference type="GO" id="GO:0008531">
    <property type="term" value="F:riboflavin kinase activity"/>
    <property type="evidence" value="ECO:0007669"/>
    <property type="project" value="UniProtKB-UniRule"/>
</dbReference>
<dbReference type="OrthoDB" id="9803667at2"/>
<dbReference type="RefSeq" id="WP_108977275.1">
    <property type="nucleotide sequence ID" value="NZ_BFBB01000008.1"/>
</dbReference>
<evidence type="ECO:0000256" key="13">
    <source>
        <dbReference type="ARBA" id="ARBA00047880"/>
    </source>
</evidence>
<dbReference type="FunFam" id="3.40.50.620:FF:000021">
    <property type="entry name" value="Riboflavin biosynthesis protein"/>
    <property type="match status" value="1"/>
</dbReference>
<dbReference type="NCBIfam" id="NF004160">
    <property type="entry name" value="PRK05627.1-3"/>
    <property type="match status" value="1"/>
</dbReference>
<dbReference type="InterPro" id="IPR014729">
    <property type="entry name" value="Rossmann-like_a/b/a_fold"/>
</dbReference>
<dbReference type="GO" id="GO:0005524">
    <property type="term" value="F:ATP binding"/>
    <property type="evidence" value="ECO:0007669"/>
    <property type="project" value="UniProtKB-UniRule"/>
</dbReference>
<dbReference type="UniPathway" id="UPA00276">
    <property type="reaction ID" value="UER00406"/>
</dbReference>
<dbReference type="SUPFAM" id="SSF82114">
    <property type="entry name" value="Riboflavin kinase-like"/>
    <property type="match status" value="1"/>
</dbReference>
<dbReference type="EMBL" id="BFBB01000008">
    <property type="protein sequence ID" value="GBF51004.1"/>
    <property type="molecule type" value="Genomic_DNA"/>
</dbReference>
<dbReference type="CDD" id="cd02064">
    <property type="entry name" value="FAD_synthetase_N"/>
    <property type="match status" value="1"/>
</dbReference>
<dbReference type="Pfam" id="PF06574">
    <property type="entry name" value="FAD_syn"/>
    <property type="match status" value="1"/>
</dbReference>
<keyword evidence="11 15" id="KW-0067">ATP-binding</keyword>
<evidence type="ECO:0000313" key="17">
    <source>
        <dbReference type="EMBL" id="GBF51004.1"/>
    </source>
</evidence>
<comment type="function">
    <text evidence="1">Catalyzes the phosphorylation of riboflavin to FMN followed by the adenylation of FMN to FAD.</text>
</comment>
<evidence type="ECO:0000313" key="18">
    <source>
        <dbReference type="Proteomes" id="UP000245133"/>
    </source>
</evidence>
<dbReference type="InterPro" id="IPR002606">
    <property type="entry name" value="Riboflavin_kinase_bac"/>
</dbReference>
<dbReference type="PANTHER" id="PTHR22749:SF6">
    <property type="entry name" value="RIBOFLAVIN KINASE"/>
    <property type="match status" value="1"/>
</dbReference>
<evidence type="ECO:0000256" key="6">
    <source>
        <dbReference type="ARBA" id="ARBA00022679"/>
    </source>
</evidence>
<dbReference type="InterPro" id="IPR023465">
    <property type="entry name" value="Riboflavin_kinase_dom_sf"/>
</dbReference>
<evidence type="ECO:0000256" key="10">
    <source>
        <dbReference type="ARBA" id="ARBA00022827"/>
    </source>
</evidence>
<keyword evidence="10 15" id="KW-0274">FAD</keyword>
<keyword evidence="7 15" id="KW-0548">Nucleotidyltransferase</keyword>
<dbReference type="Proteomes" id="UP000245133">
    <property type="component" value="Unassembled WGS sequence"/>
</dbReference>
<keyword evidence="4 15" id="KW-0285">Flavoprotein</keyword>
<dbReference type="GO" id="GO:0003919">
    <property type="term" value="F:FMN adenylyltransferase activity"/>
    <property type="evidence" value="ECO:0007669"/>
    <property type="project" value="UniProtKB-UniRule"/>
</dbReference>
<evidence type="ECO:0000256" key="14">
    <source>
        <dbReference type="ARBA" id="ARBA00049494"/>
    </source>
</evidence>
<sequence length="311" mass="35161">MKIINSLSELSNDFPMGSSLTLGNFDGIHLGHQSLLQRTVTEAKARQIPSVVVTYFPNPAVVLGKRENFKYLSSQSIKTQLIESFQIDYLIELPFTESLSKMSAEAFLEDIIIGQLHAKYIVIGYNHFFGSNRRGDYQLLKDNANKYSYDVELQEAVSLEGEKISSSYIRKKIESGDLRTANELLGRTFFLEGRIMEGQKRGRTIQYPTANLEIPTDVILPAIGVYACYTHVQGKKFPSMVNVGLNPTFDGQTIHIESHIFDFSGDIYGETMQIHFVEKIRDEKKFDGIDALRGQLALDEKNSREILSRSN</sequence>
<gene>
    <name evidence="17" type="primary">ribF</name>
    <name evidence="17" type="ORF">LPTSP4_25350</name>
</gene>
<organism evidence="17 18">
    <name type="scientific">Leptospira ryugenii</name>
    <dbReference type="NCBI Taxonomy" id="1917863"/>
    <lineage>
        <taxon>Bacteria</taxon>
        <taxon>Pseudomonadati</taxon>
        <taxon>Spirochaetota</taxon>
        <taxon>Spirochaetia</taxon>
        <taxon>Leptospirales</taxon>
        <taxon>Leptospiraceae</taxon>
        <taxon>Leptospira</taxon>
    </lineage>
</organism>
<dbReference type="PANTHER" id="PTHR22749">
    <property type="entry name" value="RIBOFLAVIN KINASE/FMN ADENYLYLTRANSFERASE"/>
    <property type="match status" value="1"/>
</dbReference>
<comment type="pathway">
    <text evidence="2 15">Cofactor biosynthesis; FAD biosynthesis; FAD from FMN: step 1/1.</text>
</comment>
<evidence type="ECO:0000256" key="9">
    <source>
        <dbReference type="ARBA" id="ARBA00022777"/>
    </source>
</evidence>
<keyword evidence="9 15" id="KW-0418">Kinase</keyword>
<evidence type="ECO:0000256" key="7">
    <source>
        <dbReference type="ARBA" id="ARBA00022695"/>
    </source>
</evidence>
<dbReference type="InterPro" id="IPR015864">
    <property type="entry name" value="FAD_synthase"/>
</dbReference>
<keyword evidence="18" id="KW-1185">Reference proteome</keyword>
<dbReference type="NCBIfam" id="NF004162">
    <property type="entry name" value="PRK05627.1-5"/>
    <property type="match status" value="1"/>
</dbReference>
<dbReference type="AlphaFoldDB" id="A0A2P2E2D2"/>
<evidence type="ECO:0000256" key="12">
    <source>
        <dbReference type="ARBA" id="ARBA00023268"/>
    </source>
</evidence>
<dbReference type="GO" id="GO:0009398">
    <property type="term" value="P:FMN biosynthetic process"/>
    <property type="evidence" value="ECO:0007669"/>
    <property type="project" value="UniProtKB-UniRule"/>
</dbReference>
<dbReference type="InterPro" id="IPR015865">
    <property type="entry name" value="Riboflavin_kinase_bac/euk"/>
</dbReference>
<evidence type="ECO:0000256" key="15">
    <source>
        <dbReference type="PIRNR" id="PIRNR004491"/>
    </source>
</evidence>
<accession>A0A2P2E2D2</accession>
<comment type="catalytic activity">
    <reaction evidence="14 15">
        <text>FMN + ATP + H(+) = FAD + diphosphate</text>
        <dbReference type="Rhea" id="RHEA:17237"/>
        <dbReference type="ChEBI" id="CHEBI:15378"/>
        <dbReference type="ChEBI" id="CHEBI:30616"/>
        <dbReference type="ChEBI" id="CHEBI:33019"/>
        <dbReference type="ChEBI" id="CHEBI:57692"/>
        <dbReference type="ChEBI" id="CHEBI:58210"/>
        <dbReference type="EC" id="2.7.7.2"/>
    </reaction>
</comment>
<dbReference type="FunFam" id="2.40.30.30:FF:000003">
    <property type="entry name" value="Riboflavin biosynthesis protein"/>
    <property type="match status" value="1"/>
</dbReference>
<keyword evidence="8 15" id="KW-0547">Nucleotide-binding</keyword>
<dbReference type="Gene3D" id="3.40.50.620">
    <property type="entry name" value="HUPs"/>
    <property type="match status" value="1"/>
</dbReference>
<evidence type="ECO:0000256" key="8">
    <source>
        <dbReference type="ARBA" id="ARBA00022741"/>
    </source>
</evidence>
<keyword evidence="6 15" id="KW-0808">Transferase</keyword>
<dbReference type="UniPathway" id="UPA00277">
    <property type="reaction ID" value="UER00407"/>
</dbReference>
<dbReference type="Gene3D" id="2.40.30.30">
    <property type="entry name" value="Riboflavin kinase-like"/>
    <property type="match status" value="1"/>
</dbReference>
<dbReference type="EC" id="2.7.7.2" evidence="15"/>
<comment type="similarity">
    <text evidence="15">Belongs to the ribF family.</text>
</comment>
<evidence type="ECO:0000256" key="4">
    <source>
        <dbReference type="ARBA" id="ARBA00022630"/>
    </source>
</evidence>
<proteinExistence type="inferred from homology"/>
<evidence type="ECO:0000259" key="16">
    <source>
        <dbReference type="SMART" id="SM00904"/>
    </source>
</evidence>
<dbReference type="Pfam" id="PF01687">
    <property type="entry name" value="Flavokinase"/>
    <property type="match status" value="1"/>
</dbReference>
<evidence type="ECO:0000256" key="2">
    <source>
        <dbReference type="ARBA" id="ARBA00004726"/>
    </source>
</evidence>
<comment type="pathway">
    <text evidence="3 15">Cofactor biosynthesis; FMN biosynthesis; FMN from riboflavin (ATP route): step 1/1.</text>
</comment>
<evidence type="ECO:0000256" key="1">
    <source>
        <dbReference type="ARBA" id="ARBA00002121"/>
    </source>
</evidence>
<evidence type="ECO:0000256" key="3">
    <source>
        <dbReference type="ARBA" id="ARBA00005201"/>
    </source>
</evidence>
<comment type="catalytic activity">
    <reaction evidence="13 15">
        <text>riboflavin + ATP = FMN + ADP + H(+)</text>
        <dbReference type="Rhea" id="RHEA:14357"/>
        <dbReference type="ChEBI" id="CHEBI:15378"/>
        <dbReference type="ChEBI" id="CHEBI:30616"/>
        <dbReference type="ChEBI" id="CHEBI:57986"/>
        <dbReference type="ChEBI" id="CHEBI:58210"/>
        <dbReference type="ChEBI" id="CHEBI:456216"/>
        <dbReference type="EC" id="2.7.1.26"/>
    </reaction>
</comment>